<dbReference type="PANTHER" id="PTHR11926">
    <property type="entry name" value="GLUCOSYL/GLUCURONOSYL TRANSFERASES"/>
    <property type="match status" value="1"/>
</dbReference>
<organism evidence="3 4">
    <name type="scientific">Gossypium klotzschianum</name>
    <dbReference type="NCBI Taxonomy" id="34286"/>
    <lineage>
        <taxon>Eukaryota</taxon>
        <taxon>Viridiplantae</taxon>
        <taxon>Streptophyta</taxon>
        <taxon>Embryophyta</taxon>
        <taxon>Tracheophyta</taxon>
        <taxon>Spermatophyta</taxon>
        <taxon>Magnoliopsida</taxon>
        <taxon>eudicotyledons</taxon>
        <taxon>Gunneridae</taxon>
        <taxon>Pentapetalae</taxon>
        <taxon>rosids</taxon>
        <taxon>malvids</taxon>
        <taxon>Malvales</taxon>
        <taxon>Malvaceae</taxon>
        <taxon>Malvoideae</taxon>
        <taxon>Gossypium</taxon>
    </lineage>
</organism>
<dbReference type="Proteomes" id="UP000593573">
    <property type="component" value="Unassembled WGS sequence"/>
</dbReference>
<comment type="caution">
    <text evidence="3">The sequence shown here is derived from an EMBL/GenBank/DDBJ whole genome shotgun (WGS) entry which is preliminary data.</text>
</comment>
<keyword evidence="2" id="KW-0808">Transferase</keyword>
<protein>
    <submittedName>
        <fullName evidence="3">Uncharacterized protein</fullName>
    </submittedName>
</protein>
<proteinExistence type="inferred from homology"/>
<dbReference type="EMBL" id="JABFAB010239600">
    <property type="protein sequence ID" value="MBA0671104.1"/>
    <property type="molecule type" value="Genomic_DNA"/>
</dbReference>
<keyword evidence="4" id="KW-1185">Reference proteome</keyword>
<dbReference type="OrthoDB" id="5835829at2759"/>
<dbReference type="PANTHER" id="PTHR11926:SF727">
    <property type="entry name" value="UDP-GLYCOSYLTRANSFERASE 74B1"/>
    <property type="match status" value="1"/>
</dbReference>
<evidence type="ECO:0000256" key="2">
    <source>
        <dbReference type="ARBA" id="ARBA00022676"/>
    </source>
</evidence>
<reference evidence="3 4" key="1">
    <citation type="journal article" date="2019" name="Genome Biol. Evol.">
        <title>Insights into the evolution of the New World diploid cottons (Gossypium, subgenus Houzingenia) based on genome sequencing.</title>
        <authorList>
            <person name="Grover C.E."/>
            <person name="Arick M.A. 2nd"/>
            <person name="Thrash A."/>
            <person name="Conover J.L."/>
            <person name="Sanders W.S."/>
            <person name="Peterson D.G."/>
            <person name="Frelichowski J.E."/>
            <person name="Scheffler J.A."/>
            <person name="Scheffler B.E."/>
            <person name="Wendel J.F."/>
        </authorList>
    </citation>
    <scope>NUCLEOTIDE SEQUENCE [LARGE SCALE GENOMIC DNA]</scope>
    <source>
        <strain evidence="3">57</strain>
        <tissue evidence="3">Leaf</tissue>
    </source>
</reference>
<keyword evidence="2" id="KW-0328">Glycosyltransferase</keyword>
<accession>A0A7J8W8X1</accession>
<dbReference type="Gene3D" id="3.40.50.2000">
    <property type="entry name" value="Glycogen Phosphorylase B"/>
    <property type="match status" value="1"/>
</dbReference>
<dbReference type="AlphaFoldDB" id="A0A7J8W8X1"/>
<evidence type="ECO:0000313" key="3">
    <source>
        <dbReference type="EMBL" id="MBA0671104.1"/>
    </source>
</evidence>
<evidence type="ECO:0000256" key="1">
    <source>
        <dbReference type="ARBA" id="ARBA00009995"/>
    </source>
</evidence>
<dbReference type="GO" id="GO:0080044">
    <property type="term" value="F:quercetin 7-O-glucosyltransferase activity"/>
    <property type="evidence" value="ECO:0007669"/>
    <property type="project" value="TreeGrafter"/>
</dbReference>
<sequence>MIGVLKWTDQLTDAMFVEEIWEIGVRAKEDEVGVVRKDKLLRCLKEVMEGEKSKKIRRNANKWRDSAMKTINEGGSSDKCIDEFVQQLMASYQNLNGL</sequence>
<gene>
    <name evidence="3" type="ORF">Goklo_025311</name>
</gene>
<comment type="similarity">
    <text evidence="1">Belongs to the UDP-glycosyltransferase family.</text>
</comment>
<evidence type="ECO:0000313" key="4">
    <source>
        <dbReference type="Proteomes" id="UP000593573"/>
    </source>
</evidence>
<dbReference type="GO" id="GO:0080043">
    <property type="term" value="F:quercetin 3-O-glucosyltransferase activity"/>
    <property type="evidence" value="ECO:0007669"/>
    <property type="project" value="TreeGrafter"/>
</dbReference>
<dbReference type="SUPFAM" id="SSF53756">
    <property type="entry name" value="UDP-Glycosyltransferase/glycogen phosphorylase"/>
    <property type="match status" value="1"/>
</dbReference>
<name>A0A7J8W8X1_9ROSI</name>